<reference evidence="1 2" key="1">
    <citation type="journal article" date="2019" name="Commun. Biol.">
        <title>The bagworm genome reveals a unique fibroin gene that provides high tensile strength.</title>
        <authorList>
            <person name="Kono N."/>
            <person name="Nakamura H."/>
            <person name="Ohtoshi R."/>
            <person name="Tomita M."/>
            <person name="Numata K."/>
            <person name="Arakawa K."/>
        </authorList>
    </citation>
    <scope>NUCLEOTIDE SEQUENCE [LARGE SCALE GENOMIC DNA]</scope>
</reference>
<proteinExistence type="predicted"/>
<keyword evidence="2" id="KW-1185">Reference proteome</keyword>
<evidence type="ECO:0000313" key="1">
    <source>
        <dbReference type="EMBL" id="GBP91567.1"/>
    </source>
</evidence>
<comment type="caution">
    <text evidence="1">The sequence shown here is derived from an EMBL/GenBank/DDBJ whole genome shotgun (WGS) entry which is preliminary data.</text>
</comment>
<dbReference type="Proteomes" id="UP000299102">
    <property type="component" value="Unassembled WGS sequence"/>
</dbReference>
<evidence type="ECO:0000313" key="2">
    <source>
        <dbReference type="Proteomes" id="UP000299102"/>
    </source>
</evidence>
<sequence>MYLTRAVSSALEDALRLTAGLKAQGVDSGGRKNGQNRQDYYFFGSLLTSSRCAPSARFQHIRAYMPVSSKTSIVDV</sequence>
<protein>
    <submittedName>
        <fullName evidence="1">Uncharacterized protein</fullName>
    </submittedName>
</protein>
<gene>
    <name evidence="1" type="ORF">EVAR_67167_1</name>
</gene>
<dbReference type="AlphaFoldDB" id="A0A4C1ZY66"/>
<accession>A0A4C1ZY66</accession>
<dbReference type="EMBL" id="BGZK01002182">
    <property type="protein sequence ID" value="GBP91567.1"/>
    <property type="molecule type" value="Genomic_DNA"/>
</dbReference>
<name>A0A4C1ZY66_EUMVA</name>
<organism evidence="1 2">
    <name type="scientific">Eumeta variegata</name>
    <name type="common">Bagworm moth</name>
    <name type="synonym">Eumeta japonica</name>
    <dbReference type="NCBI Taxonomy" id="151549"/>
    <lineage>
        <taxon>Eukaryota</taxon>
        <taxon>Metazoa</taxon>
        <taxon>Ecdysozoa</taxon>
        <taxon>Arthropoda</taxon>
        <taxon>Hexapoda</taxon>
        <taxon>Insecta</taxon>
        <taxon>Pterygota</taxon>
        <taxon>Neoptera</taxon>
        <taxon>Endopterygota</taxon>
        <taxon>Lepidoptera</taxon>
        <taxon>Glossata</taxon>
        <taxon>Ditrysia</taxon>
        <taxon>Tineoidea</taxon>
        <taxon>Psychidae</taxon>
        <taxon>Oiketicinae</taxon>
        <taxon>Eumeta</taxon>
    </lineage>
</organism>